<reference evidence="2" key="2">
    <citation type="submission" date="2020-03" db="EMBL/GenBank/DDBJ databases">
        <title>Walnut 2.0.</title>
        <authorList>
            <person name="Marrano A."/>
            <person name="Britton M."/>
            <person name="Zimin A.V."/>
            <person name="Zaini P.A."/>
            <person name="Workman R."/>
            <person name="Puiu D."/>
            <person name="Bianco L."/>
            <person name="Allen B.J."/>
            <person name="Troggio M."/>
            <person name="Leslie C.A."/>
            <person name="Timp W."/>
            <person name="Dendekar A."/>
            <person name="Salzberg S.L."/>
            <person name="Neale D.B."/>
        </authorList>
    </citation>
    <scope>NUCLEOTIDE SEQUENCE</scope>
    <source>
        <tissue evidence="2">Leaves</tissue>
    </source>
</reference>
<evidence type="ECO:0000256" key="1">
    <source>
        <dbReference type="SAM" id="MobiDB-lite"/>
    </source>
</evidence>
<comment type="caution">
    <text evidence="2">The sequence shown here is derived from an EMBL/GenBank/DDBJ whole genome shotgun (WGS) entry which is preliminary data.</text>
</comment>
<protein>
    <submittedName>
        <fullName evidence="2">Uncharacterized protein</fullName>
    </submittedName>
</protein>
<name>A0A834D005_JUGRE</name>
<feature type="region of interest" description="Disordered" evidence="1">
    <location>
        <begin position="40"/>
        <end position="67"/>
    </location>
</feature>
<organism evidence="2 3">
    <name type="scientific">Juglans regia</name>
    <name type="common">English walnut</name>
    <dbReference type="NCBI Taxonomy" id="51240"/>
    <lineage>
        <taxon>Eukaryota</taxon>
        <taxon>Viridiplantae</taxon>
        <taxon>Streptophyta</taxon>
        <taxon>Embryophyta</taxon>
        <taxon>Tracheophyta</taxon>
        <taxon>Spermatophyta</taxon>
        <taxon>Magnoliopsida</taxon>
        <taxon>eudicotyledons</taxon>
        <taxon>Gunneridae</taxon>
        <taxon>Pentapetalae</taxon>
        <taxon>rosids</taxon>
        <taxon>fabids</taxon>
        <taxon>Fagales</taxon>
        <taxon>Juglandaceae</taxon>
        <taxon>Juglans</taxon>
    </lineage>
</organism>
<evidence type="ECO:0000313" key="3">
    <source>
        <dbReference type="Proteomes" id="UP000619265"/>
    </source>
</evidence>
<reference evidence="2" key="1">
    <citation type="submission" date="2015-10" db="EMBL/GenBank/DDBJ databases">
        <authorList>
            <person name="Martinez-Garcia P.J."/>
            <person name="Crepeau M.W."/>
            <person name="Puiu D."/>
            <person name="Gonzalez-Ibeas D."/>
            <person name="Whalen J."/>
            <person name="Stevens K."/>
            <person name="Paul R."/>
            <person name="Butterfield T."/>
            <person name="Britton M."/>
            <person name="Reagan R."/>
            <person name="Chakraborty S."/>
            <person name="Walawage S.L."/>
            <person name="Vasquez-Gross H.A."/>
            <person name="Cardeno C."/>
            <person name="Famula R."/>
            <person name="Pratt K."/>
            <person name="Kuruganti S."/>
            <person name="Aradhya M.K."/>
            <person name="Leslie C.A."/>
            <person name="Dandekar A.M."/>
            <person name="Salzberg S.L."/>
            <person name="Wegrzyn J.L."/>
            <person name="Langley C.H."/>
            <person name="Neale D.B."/>
        </authorList>
    </citation>
    <scope>NUCLEOTIDE SEQUENCE</scope>
    <source>
        <tissue evidence="2">Leaves</tissue>
    </source>
</reference>
<dbReference type="EMBL" id="LIHL02000004">
    <property type="protein sequence ID" value="KAF5471380.1"/>
    <property type="molecule type" value="Genomic_DNA"/>
</dbReference>
<accession>A0A834D005</accession>
<dbReference type="AlphaFoldDB" id="A0A834D005"/>
<gene>
    <name evidence="2" type="ORF">F2P56_008188</name>
</gene>
<feature type="compositionally biased region" description="Basic residues" evidence="1">
    <location>
        <begin position="41"/>
        <end position="53"/>
    </location>
</feature>
<proteinExistence type="predicted"/>
<evidence type="ECO:0000313" key="2">
    <source>
        <dbReference type="EMBL" id="KAF5471380.1"/>
    </source>
</evidence>
<sequence length="121" mass="13556">MLDDFEHKYVRLEPESGSSKLKQNVVAVAEKDKKILSPHVVRGKGRPPTRRKVPMVEKATRKRKKKQTYRNLFDDTSHNVDLPVSEVDATVEEVVIQTQCSTLTQACPANDEATPSLPDGT</sequence>
<dbReference type="Proteomes" id="UP000619265">
    <property type="component" value="Unassembled WGS sequence"/>
</dbReference>
<dbReference type="Gramene" id="Jr04_00120_p1">
    <property type="protein sequence ID" value="cds.Jr04_00120_p1"/>
    <property type="gene ID" value="Jr04_00120"/>
</dbReference>